<gene>
    <name evidence="1" type="ORF">UE95_027115</name>
</gene>
<reference evidence="1 2" key="1">
    <citation type="journal article" date="2017" name="Front. Microbiol.">
        <title>Genomics reveals a unique clone of Burkholderia cenocepacia harbouring an actively excising novel genomic island.</title>
        <authorList>
            <person name="Patil P."/>
            <person name="Mali S."/>
            <person name="Midha S."/>
            <person name="Gautam V."/>
            <person name="Dash L."/>
            <person name="Kumar S."/>
            <person name="Shastri J."/>
            <person name="Singhal L."/>
            <person name="Patil P.B."/>
        </authorList>
    </citation>
    <scope>NUCLEOTIDE SEQUENCE [LARGE SCALE GENOMIC DNA]</scope>
    <source>
        <strain evidence="1 2">BC-19</strain>
    </source>
</reference>
<accession>A0ABD4ULC8</accession>
<dbReference type="AlphaFoldDB" id="A0ABD4ULC8"/>
<proteinExistence type="predicted"/>
<dbReference type="InterPro" id="IPR012337">
    <property type="entry name" value="RNaseH-like_sf"/>
</dbReference>
<comment type="caution">
    <text evidence="1">The sequence shown here is derived from an EMBL/GenBank/DDBJ whole genome shotgun (WGS) entry which is preliminary data.</text>
</comment>
<reference evidence="1 2" key="2">
    <citation type="journal article" date="2017" name="Front. Microbiol.">
        <title>Genomics Reveals a Unique Clone of Burkholderia cenocepacia Harboring an Actively Excising Novel Genomic Island.</title>
        <authorList>
            <person name="Patil P.P."/>
            <person name="Mali S."/>
            <person name="Midha S."/>
            <person name="Gautam V."/>
            <person name="Dash L."/>
            <person name="Kumar S."/>
            <person name="Shastri J."/>
            <person name="Singhal L."/>
            <person name="Patil P.B."/>
        </authorList>
    </citation>
    <scope>NUCLEOTIDE SEQUENCE [LARGE SCALE GENOMIC DNA]</scope>
    <source>
        <strain evidence="1 2">BC-19</strain>
    </source>
</reference>
<sequence>MAPMARDFVYLTAAVDRAYRKILANLVAISLEASHAVEALQEAFARYGLPDIVSTDQGSQ</sequence>
<protein>
    <recommendedName>
        <fullName evidence="3">Transposase</fullName>
    </recommendedName>
</protein>
<organism evidence="1 2">
    <name type="scientific">Burkholderia cenocepacia</name>
    <dbReference type="NCBI Taxonomy" id="95486"/>
    <lineage>
        <taxon>Bacteria</taxon>
        <taxon>Pseudomonadati</taxon>
        <taxon>Pseudomonadota</taxon>
        <taxon>Betaproteobacteria</taxon>
        <taxon>Burkholderiales</taxon>
        <taxon>Burkholderiaceae</taxon>
        <taxon>Burkholderia</taxon>
        <taxon>Burkholderia cepacia complex</taxon>
    </lineage>
</organism>
<dbReference type="SUPFAM" id="SSF53098">
    <property type="entry name" value="Ribonuclease H-like"/>
    <property type="match status" value="1"/>
</dbReference>
<evidence type="ECO:0000313" key="1">
    <source>
        <dbReference type="EMBL" id="MCW3714964.1"/>
    </source>
</evidence>
<dbReference type="InterPro" id="IPR036397">
    <property type="entry name" value="RNaseH_sf"/>
</dbReference>
<dbReference type="Proteomes" id="UP000191686">
    <property type="component" value="Unassembled WGS sequence"/>
</dbReference>
<evidence type="ECO:0000313" key="2">
    <source>
        <dbReference type="Proteomes" id="UP000191686"/>
    </source>
</evidence>
<evidence type="ECO:0008006" key="3">
    <source>
        <dbReference type="Google" id="ProtNLM"/>
    </source>
</evidence>
<dbReference type="EMBL" id="JYMX02000026">
    <property type="protein sequence ID" value="MCW3714964.1"/>
    <property type="molecule type" value="Genomic_DNA"/>
</dbReference>
<name>A0ABD4ULC8_9BURK</name>
<dbReference type="RefSeq" id="WP_080323197.1">
    <property type="nucleotide sequence ID" value="NZ_JYMX02000026.1"/>
</dbReference>
<dbReference type="Gene3D" id="3.30.420.10">
    <property type="entry name" value="Ribonuclease H-like superfamily/Ribonuclease H"/>
    <property type="match status" value="1"/>
</dbReference>